<proteinExistence type="predicted"/>
<keyword evidence="3" id="KW-1185">Reference proteome</keyword>
<dbReference type="Proteomes" id="UP000521943">
    <property type="component" value="Unassembled WGS sequence"/>
</dbReference>
<name>A0A8H6HL86_9AGAR</name>
<feature type="region of interest" description="Disordered" evidence="1">
    <location>
        <begin position="209"/>
        <end position="263"/>
    </location>
</feature>
<feature type="region of interest" description="Disordered" evidence="1">
    <location>
        <begin position="150"/>
        <end position="177"/>
    </location>
</feature>
<feature type="compositionally biased region" description="Polar residues" evidence="1">
    <location>
        <begin position="217"/>
        <end position="241"/>
    </location>
</feature>
<dbReference type="EMBL" id="JACGCI010000066">
    <property type="protein sequence ID" value="KAF6749079.1"/>
    <property type="molecule type" value="Genomic_DNA"/>
</dbReference>
<evidence type="ECO:0000313" key="3">
    <source>
        <dbReference type="Proteomes" id="UP000521943"/>
    </source>
</evidence>
<feature type="region of interest" description="Disordered" evidence="1">
    <location>
        <begin position="325"/>
        <end position="348"/>
    </location>
</feature>
<evidence type="ECO:0000313" key="2">
    <source>
        <dbReference type="EMBL" id="KAF6749079.1"/>
    </source>
</evidence>
<organism evidence="2 3">
    <name type="scientific">Ephemerocybe angulata</name>
    <dbReference type="NCBI Taxonomy" id="980116"/>
    <lineage>
        <taxon>Eukaryota</taxon>
        <taxon>Fungi</taxon>
        <taxon>Dikarya</taxon>
        <taxon>Basidiomycota</taxon>
        <taxon>Agaricomycotina</taxon>
        <taxon>Agaricomycetes</taxon>
        <taxon>Agaricomycetidae</taxon>
        <taxon>Agaricales</taxon>
        <taxon>Agaricineae</taxon>
        <taxon>Psathyrellaceae</taxon>
        <taxon>Ephemerocybe</taxon>
    </lineage>
</organism>
<feature type="compositionally biased region" description="Basic and acidic residues" evidence="1">
    <location>
        <begin position="150"/>
        <end position="159"/>
    </location>
</feature>
<sequence>MFCKYLLPRFPAVVKDRTVTDRHLPHRTIHSSSAWLKTVSLPPSRRSLLALDARVAPSHWTQADALSFEDEVVVYPSYAATPAIEIGELANLLIPPIRSRRLHHPALESRPWIDEGAWEGVAERTVTREECRAAGCPGVVPTGHFTHTHTYDNIDDSRKSSRNLPTMKPRGGTFGHREMRLSGVGAQVAEAMDSGGVFGRPKDEGRGWGRKYLTGPCLTSTPKSRSKRLTQSLATDRQTNWRLDHPCRSSSRISTVHPPPPSPADRSCIEWKAGAHWPCMRAPPLQLRVPHRPVGERNRRYANHEATGWDESDDGMRVMQVLDEEEGTRTLSSEGEMGASRCRGEVRP</sequence>
<dbReference type="AlphaFoldDB" id="A0A8H6HL86"/>
<reference evidence="2 3" key="1">
    <citation type="submission" date="2020-07" db="EMBL/GenBank/DDBJ databases">
        <title>Comparative genomics of pyrophilous fungi reveals a link between fire events and developmental genes.</title>
        <authorList>
            <consortium name="DOE Joint Genome Institute"/>
            <person name="Steindorff A.S."/>
            <person name="Carver A."/>
            <person name="Calhoun S."/>
            <person name="Stillman K."/>
            <person name="Liu H."/>
            <person name="Lipzen A."/>
            <person name="Pangilinan J."/>
            <person name="Labutti K."/>
            <person name="Bruns T.D."/>
            <person name="Grigoriev I.V."/>
        </authorList>
    </citation>
    <scope>NUCLEOTIDE SEQUENCE [LARGE SCALE GENOMIC DNA]</scope>
    <source>
        <strain evidence="2 3">CBS 144469</strain>
    </source>
</reference>
<evidence type="ECO:0000256" key="1">
    <source>
        <dbReference type="SAM" id="MobiDB-lite"/>
    </source>
</evidence>
<comment type="caution">
    <text evidence="2">The sequence shown here is derived from an EMBL/GenBank/DDBJ whole genome shotgun (WGS) entry which is preliminary data.</text>
</comment>
<protein>
    <submittedName>
        <fullName evidence="2">Uncharacterized protein</fullName>
    </submittedName>
</protein>
<gene>
    <name evidence="2" type="ORF">DFP72DRAFT_852934</name>
</gene>
<accession>A0A8H6HL86</accession>